<organism evidence="1 2">
    <name type="scientific">Leucogyrophana mollusca</name>
    <dbReference type="NCBI Taxonomy" id="85980"/>
    <lineage>
        <taxon>Eukaryota</taxon>
        <taxon>Fungi</taxon>
        <taxon>Dikarya</taxon>
        <taxon>Basidiomycota</taxon>
        <taxon>Agaricomycotina</taxon>
        <taxon>Agaricomycetes</taxon>
        <taxon>Agaricomycetidae</taxon>
        <taxon>Boletales</taxon>
        <taxon>Boletales incertae sedis</taxon>
        <taxon>Leucogyrophana</taxon>
    </lineage>
</organism>
<reference evidence="1" key="1">
    <citation type="journal article" date="2021" name="New Phytol.">
        <title>Evolutionary innovations through gain and loss of genes in the ectomycorrhizal Boletales.</title>
        <authorList>
            <person name="Wu G."/>
            <person name="Miyauchi S."/>
            <person name="Morin E."/>
            <person name="Kuo A."/>
            <person name="Drula E."/>
            <person name="Varga T."/>
            <person name="Kohler A."/>
            <person name="Feng B."/>
            <person name="Cao Y."/>
            <person name="Lipzen A."/>
            <person name="Daum C."/>
            <person name="Hundley H."/>
            <person name="Pangilinan J."/>
            <person name="Johnson J."/>
            <person name="Barry K."/>
            <person name="LaButti K."/>
            <person name="Ng V."/>
            <person name="Ahrendt S."/>
            <person name="Min B."/>
            <person name="Choi I.G."/>
            <person name="Park H."/>
            <person name="Plett J.M."/>
            <person name="Magnuson J."/>
            <person name="Spatafora J.W."/>
            <person name="Nagy L.G."/>
            <person name="Henrissat B."/>
            <person name="Grigoriev I.V."/>
            <person name="Yang Z.L."/>
            <person name="Xu J."/>
            <person name="Martin F.M."/>
        </authorList>
    </citation>
    <scope>NUCLEOTIDE SEQUENCE</scope>
    <source>
        <strain evidence="1">KUC20120723A-06</strain>
    </source>
</reference>
<protein>
    <submittedName>
        <fullName evidence="1">Uncharacterized protein</fullName>
    </submittedName>
</protein>
<accession>A0ACB8BBV8</accession>
<dbReference type="Proteomes" id="UP000790709">
    <property type="component" value="Unassembled WGS sequence"/>
</dbReference>
<gene>
    <name evidence="1" type="ORF">BV22DRAFT_1015894</name>
</gene>
<comment type="caution">
    <text evidence="1">The sequence shown here is derived from an EMBL/GenBank/DDBJ whole genome shotgun (WGS) entry which is preliminary data.</text>
</comment>
<evidence type="ECO:0000313" key="2">
    <source>
        <dbReference type="Proteomes" id="UP000790709"/>
    </source>
</evidence>
<sequence length="1065" mass="114781">MLENFSRTVRNYVPTSIPVPIAAPSPARVSRPVSFGSFLVPPGGATVGTPTTHRGSGSHTRRSSGQPTWRIRGGVQFDSAEVDDAAVFGSEDEDQESTFAGDQRLTSYPTVGEGDTIMWSRWDTLSELTLKPQRLLFLGYSSGFQLWNCTNLGSVSEVLNLSGPSWGLVTFAGVLASPRVSDKDQIGDQRPLIGVVSKVRDQSTMSVYSLRSHQVVKRFQLPNVSTFVSNSNFTIISTFNPSTLHILSSASFTVLHTIASPSLFPYAHSSPLTFKLNTNNYNIVSSPDIEHDSEPSSSRHNHSLPVYSLSHRLLAFTSPPPAPESFHGVAAQPRTHKRLSSSSRGISQADLGNAAIKVGGSVLSGMKFLGGMAYNAAAEYAKSGPAGEQGRVSNLFFSRSAPAASGSHSGLQEQSVSSPRAGSPYLQPSGQPSTHSPPTHAGSAAGYYVTVVDLAPLLKENMSSSSPHTVAEFVALKHQPAVHLKFTHDGNSLIVSPRDGQVIRMFQIRPSPTALIQTLGGAVGDNVPWHIYNLRRGHTSAVIEGVELSPDGRWAAVGTRKHTVHIFPINPYGGAPDPRSHLEGRVWNAQEIQPLSTEVAPIVRLRSSKAVADGPRAPLAFTFLSVLDPALPASLLPPMGGGSSPSPSLGRPEPPSPRRVQRLANFQDILMFDPLDGVLSLRRITLEPRPRDQGPSFSAPFSNFGASVSLPGTGAAGRLGVSPPSRGGGARNKSSGLTQMMEASTELAGRESTVATWQLRRRQDWGEIRNSLQGAADSSSENAVRKPNSLAHAELSTCSKAPGMLPRSIYLAHQFSFHTLGEDYHALIRRYQLDVAGNKLEVRKEVEVSAYSAGTGESFVEGFSAPRDVRRATSSFDEPIASAISADLGRSHSPRTIIPMLPNGTPGSKPKSFKNSIPIRNMTAGITEGMGESLGRIRREIHKVRSPQFGPRPDSSLSGSVPLEFDEQDEDFLYQTPKLDEPNDETPSRSTSRGEGDSGGSVSTPSTNLNPLEDDGDDLWRGWNEEDKKAIDEAEQFDDVVGFLDEEQTPSMQAERKKASRRQRW</sequence>
<evidence type="ECO:0000313" key="1">
    <source>
        <dbReference type="EMBL" id="KAH7923186.1"/>
    </source>
</evidence>
<keyword evidence="2" id="KW-1185">Reference proteome</keyword>
<proteinExistence type="predicted"/>
<name>A0ACB8BBV8_9AGAM</name>
<dbReference type="EMBL" id="MU266460">
    <property type="protein sequence ID" value="KAH7923186.1"/>
    <property type="molecule type" value="Genomic_DNA"/>
</dbReference>